<proteinExistence type="predicted"/>
<dbReference type="SUPFAM" id="SSF56112">
    <property type="entry name" value="Protein kinase-like (PK-like)"/>
    <property type="match status" value="1"/>
</dbReference>
<dbReference type="PANTHER" id="PTHR21064:SF5">
    <property type="entry name" value="SLR1880 PROTEIN"/>
    <property type="match status" value="1"/>
</dbReference>
<keyword evidence="3" id="KW-1185">Reference proteome</keyword>
<dbReference type="HOGENOM" id="CLU_037718_0_0_7"/>
<dbReference type="Pfam" id="PF01636">
    <property type="entry name" value="APH"/>
    <property type="match status" value="1"/>
</dbReference>
<gene>
    <name evidence="2" type="ordered locus">DP0906</name>
</gene>
<dbReference type="eggNOG" id="COG2334">
    <property type="taxonomic scope" value="Bacteria"/>
</dbReference>
<protein>
    <recommendedName>
        <fullName evidence="1">Aminoglycoside phosphotransferase domain-containing protein</fullName>
    </recommendedName>
</protein>
<organism evidence="2 3">
    <name type="scientific">Desulfotalea psychrophila (strain LSv54 / DSM 12343)</name>
    <dbReference type="NCBI Taxonomy" id="177439"/>
    <lineage>
        <taxon>Bacteria</taxon>
        <taxon>Pseudomonadati</taxon>
        <taxon>Thermodesulfobacteriota</taxon>
        <taxon>Desulfobulbia</taxon>
        <taxon>Desulfobulbales</taxon>
        <taxon>Desulfocapsaceae</taxon>
        <taxon>Desulfotalea</taxon>
    </lineage>
</organism>
<dbReference type="InterPro" id="IPR011009">
    <property type="entry name" value="Kinase-like_dom_sf"/>
</dbReference>
<dbReference type="EMBL" id="CR522870">
    <property type="protein sequence ID" value="CAG35635.1"/>
    <property type="molecule type" value="Genomic_DNA"/>
</dbReference>
<evidence type="ECO:0000259" key="1">
    <source>
        <dbReference type="Pfam" id="PF01636"/>
    </source>
</evidence>
<dbReference type="AlphaFoldDB" id="Q6APT9"/>
<sequence>MAVPQLLWRALLVFEKSVEFVLRRYLGPEELEGLILTSLGNGRINDTYLVENIREPWVLQRINAEVFAEPAVVAMNFIAISRHLNARVDKKYQWPRHIPSLTGDPFVHDRSGDVWRCQTYIPSSSLLPSRQSISAMGAALAAFHRALVSMDRELIQDPLPGFHNLPLYLEEYGSQPPSREEASLRCAQQLERFRVPALLFAKALEKEALPCQFIHGDPKLDNFLFDHEGRVLSLIDLDTVYWASPLVDIADALRSLQSPAGGWAMAVDLHSCQMFLQGYLALKVDILAGREKSYLFDALLAISYELAVRFFTDHLAGDRYFKVEEHGDNLRRAEEQFALVEDIFLKELSLRTLFQS</sequence>
<dbReference type="Gene3D" id="3.90.1200.10">
    <property type="match status" value="1"/>
</dbReference>
<dbReference type="Proteomes" id="UP000000602">
    <property type="component" value="Chromosome"/>
</dbReference>
<dbReference type="PANTHER" id="PTHR21064">
    <property type="entry name" value="AMINOGLYCOSIDE PHOSPHOTRANSFERASE DOMAIN-CONTAINING PROTEIN-RELATED"/>
    <property type="match status" value="1"/>
</dbReference>
<dbReference type="OrthoDB" id="526037at2"/>
<dbReference type="InterPro" id="IPR050249">
    <property type="entry name" value="Pseudomonas-type_ThrB"/>
</dbReference>
<evidence type="ECO:0000313" key="3">
    <source>
        <dbReference type="Proteomes" id="UP000000602"/>
    </source>
</evidence>
<evidence type="ECO:0000313" key="2">
    <source>
        <dbReference type="EMBL" id="CAG35635.1"/>
    </source>
</evidence>
<accession>Q6APT9</accession>
<name>Q6APT9_DESPS</name>
<reference evidence="3" key="1">
    <citation type="journal article" date="2004" name="Environ. Microbiol.">
        <title>The genome of Desulfotalea psychrophila, a sulfate-reducing bacterium from permanently cold Arctic sediments.</title>
        <authorList>
            <person name="Rabus R."/>
            <person name="Ruepp A."/>
            <person name="Frickey T."/>
            <person name="Rattei T."/>
            <person name="Fartmann B."/>
            <person name="Stark M."/>
            <person name="Bauer M."/>
            <person name="Zibat A."/>
            <person name="Lombardot T."/>
            <person name="Becker I."/>
            <person name="Amann J."/>
            <person name="Gellner K."/>
            <person name="Teeling H."/>
            <person name="Leuschner W.D."/>
            <person name="Gloeckner F.-O."/>
            <person name="Lupas A.N."/>
            <person name="Amann R."/>
            <person name="Klenk H.-P."/>
        </authorList>
    </citation>
    <scope>NUCLEOTIDE SEQUENCE [LARGE SCALE GENOMIC DNA]</scope>
    <source>
        <strain evidence="3">DSM 12343 / LSv54</strain>
    </source>
</reference>
<dbReference type="InterPro" id="IPR002575">
    <property type="entry name" value="Aminoglycoside_PTrfase"/>
</dbReference>
<dbReference type="KEGG" id="dps:DP0906"/>
<feature type="domain" description="Aminoglycoside phosphotransferase" evidence="1">
    <location>
        <begin position="37"/>
        <end position="261"/>
    </location>
</feature>
<dbReference type="STRING" id="177439.DP0906"/>